<dbReference type="HOGENOM" id="CLU_030130_3_7_10"/>
<dbReference type="InterPro" id="IPR001110">
    <property type="entry name" value="UPF0012_CS"/>
</dbReference>
<dbReference type="Gene3D" id="3.60.110.10">
    <property type="entry name" value="Carbon-nitrogen hydrolase"/>
    <property type="match status" value="1"/>
</dbReference>
<dbReference type="PANTHER" id="PTHR47799:SF1">
    <property type="entry name" value="OMEGA-AMIDASE YAFV"/>
    <property type="match status" value="1"/>
</dbReference>
<dbReference type="PROSITE" id="PS01227">
    <property type="entry name" value="UPF0012"/>
    <property type="match status" value="1"/>
</dbReference>
<comment type="catalytic activity">
    <reaction evidence="4">
        <text>a monoamide of a dicarboxylate + H2O = a dicarboxylate + NH4(+)</text>
        <dbReference type="Rhea" id="RHEA:11716"/>
        <dbReference type="ChEBI" id="CHEBI:15377"/>
        <dbReference type="ChEBI" id="CHEBI:28938"/>
        <dbReference type="ChEBI" id="CHEBI:28965"/>
        <dbReference type="ChEBI" id="CHEBI:77450"/>
        <dbReference type="EC" id="3.5.1.3"/>
    </reaction>
</comment>
<dbReference type="PANTHER" id="PTHR47799">
    <property type="entry name" value="OMEGA-AMIDASE YAFV"/>
    <property type="match status" value="1"/>
</dbReference>
<evidence type="ECO:0000256" key="1">
    <source>
        <dbReference type="ARBA" id="ARBA00010613"/>
    </source>
</evidence>
<dbReference type="AlphaFoldDB" id="L1N6C4"/>
<evidence type="ECO:0000256" key="3">
    <source>
        <dbReference type="ARBA" id="ARBA00039118"/>
    </source>
</evidence>
<accession>L1N6C4</accession>
<dbReference type="InterPro" id="IPR036526">
    <property type="entry name" value="C-N_Hydrolase_sf"/>
</dbReference>
<dbReference type="FunFam" id="3.60.110.10:FF:000004">
    <property type="entry name" value="Carbon-nitrogen hydrolase"/>
    <property type="match status" value="1"/>
</dbReference>
<evidence type="ECO:0000313" key="8">
    <source>
        <dbReference type="Proteomes" id="UP000010433"/>
    </source>
</evidence>
<dbReference type="Pfam" id="PF00795">
    <property type="entry name" value="CN_hydrolase"/>
    <property type="match status" value="1"/>
</dbReference>
<name>L1N6C4_9BACT</name>
<dbReference type="PATRIC" id="fig|1127699.3.peg.1700"/>
<keyword evidence="8" id="KW-1185">Reference proteome</keyword>
<comment type="similarity">
    <text evidence="1">Belongs to the carbon-nitrogen hydrolase superfamily. NIT1/NIT2 family.</text>
</comment>
<sequence length="252" mass="28982">MKITLLQQDIVWGDPETNRKKAEKLMAEGAGIELYVLPEMFSTGFMVAQEPTKEPVEGDTLRWMKQQAAIYGAAIAGSVAVTDGEQLYNRFYFVKPDGSIEHYDKRHLFTYSGENKWFTRGEKRVVVTFRGIRFLLEVCYDLRFPVWTRNKGDYDAIIYVANWPVSRAAAWQVLLRARAIENQCFVVGVNRVGRDPFTQYKGGSVLLNPYGEPIVACEEDKEQAMTSRIELNELEEMRRKFPVLNDADRFSL</sequence>
<comment type="caution">
    <text evidence="7">The sequence shown here is derived from an EMBL/GenBank/DDBJ whole genome shotgun (WGS) entry which is preliminary data.</text>
</comment>
<organism evidence="7 8">
    <name type="scientific">Hoylesella saccharolytica F0055</name>
    <dbReference type="NCBI Taxonomy" id="1127699"/>
    <lineage>
        <taxon>Bacteria</taxon>
        <taxon>Pseudomonadati</taxon>
        <taxon>Bacteroidota</taxon>
        <taxon>Bacteroidia</taxon>
        <taxon>Bacteroidales</taxon>
        <taxon>Prevotellaceae</taxon>
        <taxon>Hoylesella</taxon>
    </lineage>
</organism>
<evidence type="ECO:0000256" key="4">
    <source>
        <dbReference type="ARBA" id="ARBA00052904"/>
    </source>
</evidence>
<dbReference type="OrthoDB" id="9811121at2"/>
<protein>
    <recommendedName>
        <fullName evidence="5">Omega-amidase YafV</fullName>
        <ecNumber evidence="3">3.5.1.3</ecNumber>
    </recommendedName>
</protein>
<dbReference type="EC" id="3.5.1.3" evidence="3"/>
<dbReference type="GO" id="GO:0106008">
    <property type="term" value="F:2-oxoglutaramate amidase activity"/>
    <property type="evidence" value="ECO:0007669"/>
    <property type="project" value="TreeGrafter"/>
</dbReference>
<evidence type="ECO:0000256" key="5">
    <source>
        <dbReference type="ARBA" id="ARBA00072139"/>
    </source>
</evidence>
<dbReference type="SUPFAM" id="SSF56317">
    <property type="entry name" value="Carbon-nitrogen hydrolase"/>
    <property type="match status" value="1"/>
</dbReference>
<dbReference type="InterPro" id="IPR052737">
    <property type="entry name" value="Omega-amidase_YafV"/>
</dbReference>
<feature type="domain" description="CN hydrolase" evidence="6">
    <location>
        <begin position="1"/>
        <end position="231"/>
    </location>
</feature>
<dbReference type="GO" id="GO:0050152">
    <property type="term" value="F:omega-amidase activity"/>
    <property type="evidence" value="ECO:0007669"/>
    <property type="project" value="UniProtKB-EC"/>
</dbReference>
<evidence type="ECO:0000256" key="2">
    <source>
        <dbReference type="ARBA" id="ARBA00022801"/>
    </source>
</evidence>
<proteinExistence type="inferred from homology"/>
<dbReference type="PROSITE" id="PS50263">
    <property type="entry name" value="CN_HYDROLASE"/>
    <property type="match status" value="1"/>
</dbReference>
<evidence type="ECO:0000259" key="6">
    <source>
        <dbReference type="PROSITE" id="PS50263"/>
    </source>
</evidence>
<dbReference type="NCBIfam" id="NF007757">
    <property type="entry name" value="PRK10438.1"/>
    <property type="match status" value="1"/>
</dbReference>
<keyword evidence="2 7" id="KW-0378">Hydrolase</keyword>
<dbReference type="STRING" id="1127699.HMPREF9151_01850"/>
<gene>
    <name evidence="7" type="ORF">HMPREF9151_01850</name>
</gene>
<dbReference type="Proteomes" id="UP000010433">
    <property type="component" value="Unassembled WGS sequence"/>
</dbReference>
<dbReference type="EMBL" id="AMEP01000107">
    <property type="protein sequence ID" value="EKX98895.1"/>
    <property type="molecule type" value="Genomic_DNA"/>
</dbReference>
<dbReference type="RefSeq" id="WP_009163157.1">
    <property type="nucleotide sequence ID" value="NZ_KB291007.1"/>
</dbReference>
<reference evidence="7 8" key="1">
    <citation type="submission" date="2012-05" db="EMBL/GenBank/DDBJ databases">
        <authorList>
            <person name="Weinstock G."/>
            <person name="Sodergren E."/>
            <person name="Lobos E.A."/>
            <person name="Fulton L."/>
            <person name="Fulton R."/>
            <person name="Courtney L."/>
            <person name="Fronick C."/>
            <person name="O'Laughlin M."/>
            <person name="Godfrey J."/>
            <person name="Wilson R.M."/>
            <person name="Miner T."/>
            <person name="Farmer C."/>
            <person name="Delehaunty K."/>
            <person name="Cordes M."/>
            <person name="Minx P."/>
            <person name="Tomlinson C."/>
            <person name="Chen J."/>
            <person name="Wollam A."/>
            <person name="Pepin K.H."/>
            <person name="Bhonagiri V."/>
            <person name="Zhang X."/>
            <person name="Suruliraj S."/>
            <person name="Warren W."/>
            <person name="Mitreva M."/>
            <person name="Mardis E.R."/>
            <person name="Wilson R.K."/>
        </authorList>
    </citation>
    <scope>NUCLEOTIDE SEQUENCE [LARGE SCALE GENOMIC DNA]</scope>
    <source>
        <strain evidence="7 8">F0055</strain>
    </source>
</reference>
<dbReference type="InterPro" id="IPR003010">
    <property type="entry name" value="C-N_Hydrolase"/>
</dbReference>
<evidence type="ECO:0000313" key="7">
    <source>
        <dbReference type="EMBL" id="EKX98895.1"/>
    </source>
</evidence>